<feature type="coiled-coil region" evidence="1">
    <location>
        <begin position="118"/>
        <end position="145"/>
    </location>
</feature>
<keyword evidence="1" id="KW-0175">Coiled coil</keyword>
<reference evidence="2 3" key="1">
    <citation type="submission" date="2015-12" db="EMBL/GenBank/DDBJ databases">
        <title>Draft genome sequence of Moniliophthora roreri, the causal agent of frosty pod rot of cacao.</title>
        <authorList>
            <person name="Aime M.C."/>
            <person name="Diaz-Valderrama J.R."/>
            <person name="Kijpornyongpan T."/>
            <person name="Phillips-Mora W."/>
        </authorList>
    </citation>
    <scope>NUCLEOTIDE SEQUENCE [LARGE SCALE GENOMIC DNA]</scope>
    <source>
        <strain evidence="2 3">MCA 2952</strain>
    </source>
</reference>
<name>A0A0W0F7T5_MONRR</name>
<comment type="caution">
    <text evidence="2">The sequence shown here is derived from an EMBL/GenBank/DDBJ whole genome shotgun (WGS) entry which is preliminary data.</text>
</comment>
<evidence type="ECO:0000256" key="1">
    <source>
        <dbReference type="SAM" id="Coils"/>
    </source>
</evidence>
<proteinExistence type="predicted"/>
<gene>
    <name evidence="2" type="ORF">WG66_15067</name>
</gene>
<dbReference type="AlphaFoldDB" id="A0A0W0F7T5"/>
<evidence type="ECO:0000313" key="3">
    <source>
        <dbReference type="Proteomes" id="UP000054988"/>
    </source>
</evidence>
<dbReference type="EMBL" id="LATX01002238">
    <property type="protein sequence ID" value="KTB32332.1"/>
    <property type="molecule type" value="Genomic_DNA"/>
</dbReference>
<protein>
    <submittedName>
        <fullName evidence="2">Uncharacterized protein</fullName>
    </submittedName>
</protein>
<sequence length="333" mass="38490">MTDTVVPKELKTLFLNLYVPPLDGEPLTPIRTSTYCSRSWPDSTSITDSGYAEVELCQFDFKTSYNLLQNASDLNWRDYFNLNNPSPNSQTLPGITPYDIEELIQELVWYAVSSRKEGARLQSESESAEAEVEATNETRNRFERVKSFVLTGSHAFITRFVQYAVGLFWKARFIESKHPLFASRSLREYHLEYSIKLAEFLASFYMHGSGHLTHAQFRECICAIMDHLFFYEGVRVLRCMVDALGRSKSIFWTAEGKESGKKGMMMEAEKSKWFFAHKFKDSVTLARLPLGRKWGMYGDGMKCLGKEYVRARVVNREIRDMFVRLGVDPDKIW</sequence>
<organism evidence="2 3">
    <name type="scientific">Moniliophthora roreri</name>
    <name type="common">Frosty pod rot fungus</name>
    <name type="synonym">Monilia roreri</name>
    <dbReference type="NCBI Taxonomy" id="221103"/>
    <lineage>
        <taxon>Eukaryota</taxon>
        <taxon>Fungi</taxon>
        <taxon>Dikarya</taxon>
        <taxon>Basidiomycota</taxon>
        <taxon>Agaricomycotina</taxon>
        <taxon>Agaricomycetes</taxon>
        <taxon>Agaricomycetidae</taxon>
        <taxon>Agaricales</taxon>
        <taxon>Marasmiineae</taxon>
        <taxon>Marasmiaceae</taxon>
        <taxon>Moniliophthora</taxon>
    </lineage>
</organism>
<accession>A0A0W0F7T5</accession>
<dbReference type="Proteomes" id="UP000054988">
    <property type="component" value="Unassembled WGS sequence"/>
</dbReference>
<evidence type="ECO:0000313" key="2">
    <source>
        <dbReference type="EMBL" id="KTB32332.1"/>
    </source>
</evidence>